<feature type="binding site" evidence="9">
    <location>
        <position position="128"/>
    </location>
    <ligand>
        <name>4-amino-2-methyl-5-(diphosphooxymethyl)pyrimidine</name>
        <dbReference type="ChEBI" id="CHEBI:57841"/>
    </ligand>
</feature>
<evidence type="ECO:0000259" key="12">
    <source>
        <dbReference type="Pfam" id="PF02581"/>
    </source>
</evidence>
<protein>
    <recommendedName>
        <fullName evidence="9">Thiamine-phosphate synthase</fullName>
        <shortName evidence="9">TP synthase</shortName>
        <shortName evidence="9">TPS</shortName>
        <ecNumber evidence="9">2.5.1.3</ecNumber>
    </recommendedName>
    <alternativeName>
        <fullName evidence="9">Thiamine-phosphate pyrophosphorylase</fullName>
        <shortName evidence="9">TMP pyrophosphorylase</shortName>
        <shortName evidence="9">TMP-PPase</shortName>
    </alternativeName>
</protein>
<gene>
    <name evidence="9" type="primary">thiE</name>
    <name evidence="13" type="ORF">DDQ68_16255</name>
</gene>
<dbReference type="EC" id="2.5.1.3" evidence="9"/>
<dbReference type="Proteomes" id="UP000245999">
    <property type="component" value="Chromosome"/>
</dbReference>
<dbReference type="NCBIfam" id="TIGR00693">
    <property type="entry name" value="thiE"/>
    <property type="match status" value="1"/>
</dbReference>
<comment type="similarity">
    <text evidence="9 10">Belongs to the thiamine-phosphate synthase family.</text>
</comment>
<dbReference type="InterPro" id="IPR013785">
    <property type="entry name" value="Aldolase_TIM"/>
</dbReference>
<evidence type="ECO:0000313" key="14">
    <source>
        <dbReference type="Proteomes" id="UP000245999"/>
    </source>
</evidence>
<dbReference type="UniPathway" id="UPA00060">
    <property type="reaction ID" value="UER00141"/>
</dbReference>
<feature type="binding site" evidence="9">
    <location>
        <position position="61"/>
    </location>
    <ligand>
        <name>Mg(2+)</name>
        <dbReference type="ChEBI" id="CHEBI:18420"/>
    </ligand>
</feature>
<evidence type="ECO:0000256" key="5">
    <source>
        <dbReference type="ARBA" id="ARBA00022977"/>
    </source>
</evidence>
<dbReference type="GO" id="GO:0005737">
    <property type="term" value="C:cytoplasm"/>
    <property type="evidence" value="ECO:0007669"/>
    <property type="project" value="TreeGrafter"/>
</dbReference>
<dbReference type="CDD" id="cd00564">
    <property type="entry name" value="TMP_TenI"/>
    <property type="match status" value="1"/>
</dbReference>
<comment type="cofactor">
    <cofactor evidence="9">
        <name>Mg(2+)</name>
        <dbReference type="ChEBI" id="CHEBI:18420"/>
    </cofactor>
    <text evidence="9">Binds 1 Mg(2+) ion per subunit.</text>
</comment>
<feature type="binding site" evidence="9">
    <location>
        <begin position="125"/>
        <end position="127"/>
    </location>
    <ligand>
        <name>2-[(2R,5Z)-2-carboxy-4-methylthiazol-5(2H)-ylidene]ethyl phosphate</name>
        <dbReference type="ChEBI" id="CHEBI:62899"/>
    </ligand>
</feature>
<evidence type="ECO:0000256" key="3">
    <source>
        <dbReference type="ARBA" id="ARBA00022723"/>
    </source>
</evidence>
<keyword evidence="5 9" id="KW-0784">Thiamine biosynthesis</keyword>
<comment type="catalytic activity">
    <reaction evidence="8 9 10">
        <text>2-[(2R,5Z)-2-carboxy-4-methylthiazol-5(2H)-ylidene]ethyl phosphate + 4-amino-2-methyl-5-(diphosphooxymethyl)pyrimidine + 2 H(+) = thiamine phosphate + CO2 + diphosphate</text>
        <dbReference type="Rhea" id="RHEA:47844"/>
        <dbReference type="ChEBI" id="CHEBI:15378"/>
        <dbReference type="ChEBI" id="CHEBI:16526"/>
        <dbReference type="ChEBI" id="CHEBI:33019"/>
        <dbReference type="ChEBI" id="CHEBI:37575"/>
        <dbReference type="ChEBI" id="CHEBI:57841"/>
        <dbReference type="ChEBI" id="CHEBI:62899"/>
        <dbReference type="EC" id="2.5.1.3"/>
    </reaction>
</comment>
<name>A0A2Z3GP48_9BACT</name>
<comment type="catalytic activity">
    <reaction evidence="6 9 10">
        <text>4-methyl-5-(2-phosphooxyethyl)-thiazole + 4-amino-2-methyl-5-(diphosphooxymethyl)pyrimidine + H(+) = thiamine phosphate + diphosphate</text>
        <dbReference type="Rhea" id="RHEA:22328"/>
        <dbReference type="ChEBI" id="CHEBI:15378"/>
        <dbReference type="ChEBI" id="CHEBI:33019"/>
        <dbReference type="ChEBI" id="CHEBI:37575"/>
        <dbReference type="ChEBI" id="CHEBI:57841"/>
        <dbReference type="ChEBI" id="CHEBI:58296"/>
        <dbReference type="EC" id="2.5.1.3"/>
    </reaction>
</comment>
<evidence type="ECO:0000256" key="9">
    <source>
        <dbReference type="HAMAP-Rule" id="MF_00097"/>
    </source>
</evidence>
<evidence type="ECO:0000256" key="11">
    <source>
        <dbReference type="RuleBase" id="RU004253"/>
    </source>
</evidence>
<comment type="caution">
    <text evidence="9">Lacks conserved residue(s) required for the propagation of feature annotation.</text>
</comment>
<dbReference type="GO" id="GO:0009229">
    <property type="term" value="P:thiamine diphosphate biosynthetic process"/>
    <property type="evidence" value="ECO:0007669"/>
    <property type="project" value="UniProtKB-UniRule"/>
</dbReference>
<feature type="binding site" evidence="9">
    <location>
        <position position="60"/>
    </location>
    <ligand>
        <name>4-amino-2-methyl-5-(diphosphooxymethyl)pyrimidine</name>
        <dbReference type="ChEBI" id="CHEBI:57841"/>
    </ligand>
</feature>
<evidence type="ECO:0000256" key="1">
    <source>
        <dbReference type="ARBA" id="ARBA00005165"/>
    </source>
</evidence>
<dbReference type="PANTHER" id="PTHR20857">
    <property type="entry name" value="THIAMINE-PHOSPHATE PYROPHOSPHORYLASE"/>
    <property type="match status" value="1"/>
</dbReference>
<evidence type="ECO:0000313" key="13">
    <source>
        <dbReference type="EMBL" id="AWM34201.1"/>
    </source>
</evidence>
<comment type="function">
    <text evidence="9">Condenses 4-methyl-5-(beta-hydroxyethyl)thiazole monophosphate (THZ-P) and 2-methyl-4-amino-5-hydroxymethyl pyrimidine pyrophosphate (HMP-PP) to form thiamine monophosphate (TMP).</text>
</comment>
<evidence type="ECO:0000256" key="10">
    <source>
        <dbReference type="RuleBase" id="RU003826"/>
    </source>
</evidence>
<evidence type="ECO:0000256" key="2">
    <source>
        <dbReference type="ARBA" id="ARBA00022679"/>
    </source>
</evidence>
<evidence type="ECO:0000256" key="7">
    <source>
        <dbReference type="ARBA" id="ARBA00047851"/>
    </source>
</evidence>
<evidence type="ECO:0000256" key="8">
    <source>
        <dbReference type="ARBA" id="ARBA00047883"/>
    </source>
</evidence>
<dbReference type="SUPFAM" id="SSF51391">
    <property type="entry name" value="Thiamin phosphate synthase"/>
    <property type="match status" value="1"/>
</dbReference>
<dbReference type="GO" id="GO:0004789">
    <property type="term" value="F:thiamine-phosphate diphosphorylase activity"/>
    <property type="evidence" value="ECO:0007669"/>
    <property type="project" value="UniProtKB-UniRule"/>
</dbReference>
<feature type="binding site" evidence="9">
    <location>
        <begin position="28"/>
        <end position="32"/>
    </location>
    <ligand>
        <name>4-amino-2-methyl-5-(diphosphooxymethyl)pyrimidine</name>
        <dbReference type="ChEBI" id="CHEBI:57841"/>
    </ligand>
</feature>
<keyword evidence="3 9" id="KW-0479">Metal-binding</keyword>
<dbReference type="GO" id="GO:0000287">
    <property type="term" value="F:magnesium ion binding"/>
    <property type="evidence" value="ECO:0007669"/>
    <property type="project" value="UniProtKB-UniRule"/>
</dbReference>
<feature type="binding site" evidence="9">
    <location>
        <position position="99"/>
    </location>
    <ligand>
        <name>4-amino-2-methyl-5-(diphosphooxymethyl)pyrimidine</name>
        <dbReference type="ChEBI" id="CHEBI:57841"/>
    </ligand>
</feature>
<keyword evidence="4 9" id="KW-0460">Magnesium</keyword>
<dbReference type="Gene3D" id="3.20.20.70">
    <property type="entry name" value="Aldolase class I"/>
    <property type="match status" value="1"/>
</dbReference>
<dbReference type="HAMAP" id="MF_00097">
    <property type="entry name" value="TMP_synthase"/>
    <property type="match status" value="1"/>
</dbReference>
<sequence>MQISKLHYLVTHAEAAELACQGGVRWVQFRAKNLPYFEWQQRALETQVVCRRHGATLIVNDNPALALEIGADGVHLGRQDMSPGEARALLGPRFLIGGTANTFADVERLAAAGVDYVGLGPFRFTATKEKLSPLLGLAGYAEILAQCRAAGLALPIVGIGGVVLADVPALRAAGLHGVAVAGAIGGAPSPMAAAAQFLEVLDKPLKAFAL</sequence>
<keyword evidence="2 9" id="KW-0808">Transferase</keyword>
<dbReference type="EMBL" id="CP029145">
    <property type="protein sequence ID" value="AWM34201.1"/>
    <property type="molecule type" value="Genomic_DNA"/>
</dbReference>
<dbReference type="InterPro" id="IPR036206">
    <property type="entry name" value="ThiamineP_synth_sf"/>
</dbReference>
<dbReference type="OrthoDB" id="9812206at2"/>
<dbReference type="InterPro" id="IPR022998">
    <property type="entry name" value="ThiamineP_synth_TenI"/>
</dbReference>
<dbReference type="PANTHER" id="PTHR20857:SF15">
    <property type="entry name" value="THIAMINE-PHOSPHATE SYNTHASE"/>
    <property type="match status" value="1"/>
</dbReference>
<reference evidence="14" key="1">
    <citation type="submission" date="2018-04" db="EMBL/GenBank/DDBJ databases">
        <title>Complete genome of Antarctic heterotrophic bacterium Hymenobacter nivis.</title>
        <authorList>
            <person name="Terashima M."/>
        </authorList>
    </citation>
    <scope>NUCLEOTIDE SEQUENCE [LARGE SCALE GENOMIC DNA]</scope>
    <source>
        <strain evidence="14">NBRC 111535</strain>
    </source>
</reference>
<dbReference type="RefSeq" id="WP_109657247.1">
    <property type="nucleotide sequence ID" value="NZ_CP029145.1"/>
</dbReference>
<keyword evidence="14" id="KW-1185">Reference proteome</keyword>
<feature type="binding site" evidence="9">
    <location>
        <position position="80"/>
    </location>
    <ligand>
        <name>Mg(2+)</name>
        <dbReference type="ChEBI" id="CHEBI:18420"/>
    </ligand>
</feature>
<dbReference type="KEGG" id="hnv:DDQ68_16255"/>
<accession>A0A2Z3GP48</accession>
<feature type="binding site" evidence="9">
    <location>
        <position position="161"/>
    </location>
    <ligand>
        <name>2-[(2R,5Z)-2-carboxy-4-methylthiazol-5(2H)-ylidene]ethyl phosphate</name>
        <dbReference type="ChEBI" id="CHEBI:62899"/>
    </ligand>
</feature>
<dbReference type="AlphaFoldDB" id="A0A2Z3GP48"/>
<proteinExistence type="inferred from homology"/>
<dbReference type="GO" id="GO:0009228">
    <property type="term" value="P:thiamine biosynthetic process"/>
    <property type="evidence" value="ECO:0007669"/>
    <property type="project" value="UniProtKB-KW"/>
</dbReference>
<evidence type="ECO:0000256" key="4">
    <source>
        <dbReference type="ARBA" id="ARBA00022842"/>
    </source>
</evidence>
<dbReference type="Pfam" id="PF02581">
    <property type="entry name" value="TMP-TENI"/>
    <property type="match status" value="1"/>
</dbReference>
<comment type="catalytic activity">
    <reaction evidence="7 9 10">
        <text>2-(2-carboxy-4-methylthiazol-5-yl)ethyl phosphate + 4-amino-2-methyl-5-(diphosphooxymethyl)pyrimidine + 2 H(+) = thiamine phosphate + CO2 + diphosphate</text>
        <dbReference type="Rhea" id="RHEA:47848"/>
        <dbReference type="ChEBI" id="CHEBI:15378"/>
        <dbReference type="ChEBI" id="CHEBI:16526"/>
        <dbReference type="ChEBI" id="CHEBI:33019"/>
        <dbReference type="ChEBI" id="CHEBI:37575"/>
        <dbReference type="ChEBI" id="CHEBI:57841"/>
        <dbReference type="ChEBI" id="CHEBI:62890"/>
        <dbReference type="EC" id="2.5.1.3"/>
    </reaction>
</comment>
<dbReference type="InterPro" id="IPR034291">
    <property type="entry name" value="TMP_synthase"/>
</dbReference>
<comment type="pathway">
    <text evidence="1 9 11">Cofactor biosynthesis; thiamine diphosphate biosynthesis; thiamine phosphate from 4-amino-2-methyl-5-diphosphomethylpyrimidine and 4-methyl-5-(2-phosphoethyl)-thiazole: step 1/1.</text>
</comment>
<feature type="domain" description="Thiamine phosphate synthase/TenI" evidence="12">
    <location>
        <begin position="12"/>
        <end position="184"/>
    </location>
</feature>
<evidence type="ECO:0000256" key="6">
    <source>
        <dbReference type="ARBA" id="ARBA00047334"/>
    </source>
</evidence>
<organism evidence="13 14">
    <name type="scientific">Hymenobacter nivis</name>
    <dbReference type="NCBI Taxonomy" id="1850093"/>
    <lineage>
        <taxon>Bacteria</taxon>
        <taxon>Pseudomonadati</taxon>
        <taxon>Bacteroidota</taxon>
        <taxon>Cytophagia</taxon>
        <taxon>Cytophagales</taxon>
        <taxon>Hymenobacteraceae</taxon>
        <taxon>Hymenobacter</taxon>
    </lineage>
</organism>
<dbReference type="NCBIfam" id="NF000736">
    <property type="entry name" value="PRK00043.2-3"/>
    <property type="match status" value="1"/>
</dbReference>